<dbReference type="eggNOG" id="ENOG5032SPN">
    <property type="taxonomic scope" value="Bacteria"/>
</dbReference>
<gene>
    <name evidence="2" type="ordered locus">HRM2_48710</name>
</gene>
<keyword evidence="1" id="KW-0472">Membrane</keyword>
<organism evidence="2 3">
    <name type="scientific">Desulforapulum autotrophicum (strain ATCC 43914 / DSM 3382 / VKM B-1955 / HRM2)</name>
    <name type="common">Desulfobacterium autotrophicum</name>
    <dbReference type="NCBI Taxonomy" id="177437"/>
    <lineage>
        <taxon>Bacteria</taxon>
        <taxon>Pseudomonadati</taxon>
        <taxon>Thermodesulfobacteriota</taxon>
        <taxon>Desulfobacteria</taxon>
        <taxon>Desulfobacterales</taxon>
        <taxon>Desulfobacteraceae</taxon>
        <taxon>Desulforapulum</taxon>
    </lineage>
</organism>
<feature type="transmembrane region" description="Helical" evidence="1">
    <location>
        <begin position="46"/>
        <end position="67"/>
    </location>
</feature>
<dbReference type="KEGG" id="dat:HRM2_48710"/>
<dbReference type="HOGENOM" id="CLU_1164373_0_0_7"/>
<accession>C0QIH5</accession>
<evidence type="ECO:0000256" key="1">
    <source>
        <dbReference type="SAM" id="Phobius"/>
    </source>
</evidence>
<dbReference type="RefSeq" id="WP_015906626.1">
    <property type="nucleotide sequence ID" value="NC_012108.1"/>
</dbReference>
<reference evidence="2 3" key="1">
    <citation type="journal article" date="2009" name="Environ. Microbiol.">
        <title>Genome sequence of Desulfobacterium autotrophicum HRM2, a marine sulfate reducer oxidizing organic carbon completely to carbon dioxide.</title>
        <authorList>
            <person name="Strittmatter A.W."/>
            <person name="Liesegang H."/>
            <person name="Rabus R."/>
            <person name="Decker I."/>
            <person name="Amann J."/>
            <person name="Andres S."/>
            <person name="Henne A."/>
            <person name="Fricke W.F."/>
            <person name="Martinez-Arias R."/>
            <person name="Bartels D."/>
            <person name="Goesmann A."/>
            <person name="Krause L."/>
            <person name="Puehler A."/>
            <person name="Klenk H.P."/>
            <person name="Richter M."/>
            <person name="Schuler M."/>
            <person name="Gloeckner F.O."/>
            <person name="Meyerdierks A."/>
            <person name="Gottschalk G."/>
            <person name="Amann R."/>
        </authorList>
    </citation>
    <scope>NUCLEOTIDE SEQUENCE [LARGE SCALE GENOMIC DNA]</scope>
    <source>
        <strain evidence="3">ATCC 43914 / DSM 3382 / HRM2</strain>
    </source>
</reference>
<feature type="transmembrane region" description="Helical" evidence="1">
    <location>
        <begin position="79"/>
        <end position="98"/>
    </location>
</feature>
<protein>
    <submittedName>
        <fullName evidence="2">Uncharacterized protein</fullName>
    </submittedName>
</protein>
<name>C0QIH5_DESAH</name>
<keyword evidence="1" id="KW-0812">Transmembrane</keyword>
<evidence type="ECO:0000313" key="2">
    <source>
        <dbReference type="EMBL" id="ACN17919.1"/>
    </source>
</evidence>
<feature type="transmembrane region" description="Helical" evidence="1">
    <location>
        <begin position="166"/>
        <end position="183"/>
    </location>
</feature>
<evidence type="ECO:0000313" key="3">
    <source>
        <dbReference type="Proteomes" id="UP000000442"/>
    </source>
</evidence>
<feature type="transmembrane region" description="Helical" evidence="1">
    <location>
        <begin position="219"/>
        <end position="236"/>
    </location>
</feature>
<dbReference type="Proteomes" id="UP000000442">
    <property type="component" value="Chromosome"/>
</dbReference>
<keyword evidence="1" id="KW-1133">Transmembrane helix</keyword>
<feature type="transmembrane region" description="Helical" evidence="1">
    <location>
        <begin position="20"/>
        <end position="40"/>
    </location>
</feature>
<sequence length="238" mass="25901">MVMLVILRLMPVFDKRNGSFLAGACLAVWAFVFFLDRAGYHSLNLAAYSNILGILGTLNLIVAASILGRALATGLMRPAEFVPVCLVAAATDLASVLAGPTQKIAGILESYYTGPMTTPPPIVDYFLIKTPVWGAPYLMPLFGVSDLVFLVLLSTGAEKFKINDRFLNIPVAGLGLFFGVFMAHSTMLFVPGMPLMVLFFLPVVLFQSPGARKLHRSDIAYSILFPAIIFMGVRLFQF</sequence>
<dbReference type="EMBL" id="CP001087">
    <property type="protein sequence ID" value="ACN17919.1"/>
    <property type="molecule type" value="Genomic_DNA"/>
</dbReference>
<feature type="transmembrane region" description="Helical" evidence="1">
    <location>
        <begin position="135"/>
        <end position="154"/>
    </location>
</feature>
<proteinExistence type="predicted"/>
<dbReference type="STRING" id="177437.HRM2_48710"/>
<keyword evidence="3" id="KW-1185">Reference proteome</keyword>
<dbReference type="AlphaFoldDB" id="C0QIH5"/>
<feature type="transmembrane region" description="Helical" evidence="1">
    <location>
        <begin position="189"/>
        <end position="207"/>
    </location>
</feature>
<dbReference type="OrthoDB" id="5405880at2"/>